<accession>A0ABT0PYQ8</accession>
<dbReference type="NCBIfam" id="NF008277">
    <property type="entry name" value="PRK11055.1"/>
    <property type="match status" value="1"/>
</dbReference>
<evidence type="ECO:0000256" key="3">
    <source>
        <dbReference type="ARBA" id="ARBA00006206"/>
    </source>
</evidence>
<evidence type="ECO:0000313" key="10">
    <source>
        <dbReference type="Proteomes" id="UP001203607"/>
    </source>
</evidence>
<evidence type="ECO:0000256" key="8">
    <source>
        <dbReference type="PIRNR" id="PIRNR005096"/>
    </source>
</evidence>
<comment type="similarity">
    <text evidence="3 8">Belongs to the aldose epimerase family.</text>
</comment>
<sequence length="356" mass="39098">MSKNINPSSFKSEIEGDSTDLFVLENKAGIKIYFTNYGQRIVALHTPDKNGNMEDIVLGCNTLEGYGKPGTGYFGATIGRYANRIAAGKFSLDGVTYTLAQNNGTNNLHGGNKGFDSVVWDADMVNDQEIQFSRTSPDGEEGFPGNLTVKVRYALTDSNELQIFYEATTDKKTIVNLTHHSFFNLKGEGNGNIESHLIEINADHYTPVDENLIPTGALSSVVGTPMDFRVQKSIGQDINENFNQLDLAGGYDHNYVLNSNPTNTDSLTFAARVIEPESGRTMEVYTNEPGIQFYSGNFMDGSVQSKNGNAYVKRGAFCLETQHFPNSPNQDSFPSTVLNPGEKYTSVCVYKFGIVE</sequence>
<dbReference type="RefSeq" id="WP_249658782.1">
    <property type="nucleotide sequence ID" value="NZ_JAMFMA010000005.1"/>
</dbReference>
<dbReference type="Gene3D" id="2.70.98.10">
    <property type="match status" value="1"/>
</dbReference>
<keyword evidence="10" id="KW-1185">Reference proteome</keyword>
<dbReference type="Proteomes" id="UP001203607">
    <property type="component" value="Unassembled WGS sequence"/>
</dbReference>
<evidence type="ECO:0000256" key="2">
    <source>
        <dbReference type="ARBA" id="ARBA00005028"/>
    </source>
</evidence>
<name>A0ABT0PYQ8_9FLAO</name>
<evidence type="ECO:0000256" key="6">
    <source>
        <dbReference type="ARBA" id="ARBA00023235"/>
    </source>
</evidence>
<gene>
    <name evidence="9" type="ORF">M3P19_16380</name>
</gene>
<comment type="caution">
    <text evidence="9">The sequence shown here is derived from an EMBL/GenBank/DDBJ whole genome shotgun (WGS) entry which is preliminary data.</text>
</comment>
<keyword evidence="5" id="KW-0106">Calcium</keyword>
<evidence type="ECO:0000256" key="5">
    <source>
        <dbReference type="ARBA" id="ARBA00022837"/>
    </source>
</evidence>
<keyword evidence="7 8" id="KW-0119">Carbohydrate metabolism</keyword>
<keyword evidence="6 8" id="KW-0413">Isomerase</keyword>
<comment type="pathway">
    <text evidence="2 8">Carbohydrate metabolism; hexose metabolism.</text>
</comment>
<dbReference type="InterPro" id="IPR011013">
    <property type="entry name" value="Gal_mutarotase_sf_dom"/>
</dbReference>
<dbReference type="InterPro" id="IPR015443">
    <property type="entry name" value="Aldose_1-epimerase"/>
</dbReference>
<evidence type="ECO:0000256" key="1">
    <source>
        <dbReference type="ARBA" id="ARBA00001913"/>
    </source>
</evidence>
<comment type="cofactor">
    <cofactor evidence="1">
        <name>Ca(2+)</name>
        <dbReference type="ChEBI" id="CHEBI:29108"/>
    </cofactor>
</comment>
<dbReference type="PANTHER" id="PTHR10091:SF0">
    <property type="entry name" value="GALACTOSE MUTAROTASE"/>
    <property type="match status" value="1"/>
</dbReference>
<evidence type="ECO:0000256" key="4">
    <source>
        <dbReference type="ARBA" id="ARBA00011245"/>
    </source>
</evidence>
<dbReference type="PANTHER" id="PTHR10091">
    <property type="entry name" value="ALDOSE-1-EPIMERASE"/>
    <property type="match status" value="1"/>
</dbReference>
<dbReference type="CDD" id="cd09019">
    <property type="entry name" value="galactose_mutarotase_like"/>
    <property type="match status" value="1"/>
</dbReference>
<proteinExistence type="inferred from homology"/>
<reference evidence="9 10" key="1">
    <citation type="submission" date="2022-05" db="EMBL/GenBank/DDBJ databases">
        <authorList>
            <person name="Park J.-S."/>
        </authorList>
    </citation>
    <scope>NUCLEOTIDE SEQUENCE [LARGE SCALE GENOMIC DNA]</scope>
    <source>
        <strain evidence="9 10">2012CJ35-5</strain>
    </source>
</reference>
<dbReference type="EC" id="5.1.3.3" evidence="8"/>
<dbReference type="SUPFAM" id="SSF74650">
    <property type="entry name" value="Galactose mutarotase-like"/>
    <property type="match status" value="1"/>
</dbReference>
<comment type="catalytic activity">
    <reaction evidence="8">
        <text>alpha-D-glucose = beta-D-glucose</text>
        <dbReference type="Rhea" id="RHEA:10264"/>
        <dbReference type="ChEBI" id="CHEBI:15903"/>
        <dbReference type="ChEBI" id="CHEBI:17925"/>
        <dbReference type="EC" id="5.1.3.3"/>
    </reaction>
</comment>
<dbReference type="Pfam" id="PF01263">
    <property type="entry name" value="Aldose_epim"/>
    <property type="match status" value="1"/>
</dbReference>
<evidence type="ECO:0000313" key="9">
    <source>
        <dbReference type="EMBL" id="MCL6275593.1"/>
    </source>
</evidence>
<evidence type="ECO:0000256" key="7">
    <source>
        <dbReference type="ARBA" id="ARBA00023277"/>
    </source>
</evidence>
<dbReference type="PIRSF" id="PIRSF005096">
    <property type="entry name" value="GALM"/>
    <property type="match status" value="1"/>
</dbReference>
<dbReference type="InterPro" id="IPR047215">
    <property type="entry name" value="Galactose_mutarotase-like"/>
</dbReference>
<dbReference type="InterPro" id="IPR008183">
    <property type="entry name" value="Aldose_1/G6P_1-epimerase"/>
</dbReference>
<protein>
    <recommendedName>
        <fullName evidence="8">Aldose 1-epimerase</fullName>
        <ecNumber evidence="8">5.1.3.3</ecNumber>
    </recommendedName>
</protein>
<dbReference type="EMBL" id="JAMFMA010000005">
    <property type="protein sequence ID" value="MCL6275593.1"/>
    <property type="molecule type" value="Genomic_DNA"/>
</dbReference>
<organism evidence="9 10">
    <name type="scientific">Flagellimonas spongiicola</name>
    <dbReference type="NCBI Taxonomy" id="2942208"/>
    <lineage>
        <taxon>Bacteria</taxon>
        <taxon>Pseudomonadati</taxon>
        <taxon>Bacteroidota</taxon>
        <taxon>Flavobacteriia</taxon>
        <taxon>Flavobacteriales</taxon>
        <taxon>Flavobacteriaceae</taxon>
        <taxon>Flagellimonas</taxon>
    </lineage>
</organism>
<comment type="subunit">
    <text evidence="4">Monomer.</text>
</comment>
<dbReference type="InterPro" id="IPR014718">
    <property type="entry name" value="GH-type_carb-bd"/>
</dbReference>